<dbReference type="EMBL" id="ASPP01007341">
    <property type="protein sequence ID" value="ETO27302.1"/>
    <property type="molecule type" value="Genomic_DNA"/>
</dbReference>
<dbReference type="InterPro" id="IPR035979">
    <property type="entry name" value="RBD_domain_sf"/>
</dbReference>
<dbReference type="Pfam" id="PF00076">
    <property type="entry name" value="RRM_1"/>
    <property type="match status" value="1"/>
</dbReference>
<dbReference type="InterPro" id="IPR012677">
    <property type="entry name" value="Nucleotide-bd_a/b_plait_sf"/>
</dbReference>
<name>X6NPK1_RETFI</name>
<dbReference type="CDD" id="cd00590">
    <property type="entry name" value="RRM_SF"/>
    <property type="match status" value="1"/>
</dbReference>
<evidence type="ECO:0000256" key="1">
    <source>
        <dbReference type="PROSITE-ProRule" id="PRU00176"/>
    </source>
</evidence>
<dbReference type="Proteomes" id="UP000023152">
    <property type="component" value="Unassembled WGS sequence"/>
</dbReference>
<evidence type="ECO:0000259" key="2">
    <source>
        <dbReference type="PROSITE" id="PS50102"/>
    </source>
</evidence>
<dbReference type="GO" id="GO:0003723">
    <property type="term" value="F:RNA binding"/>
    <property type="evidence" value="ECO:0007669"/>
    <property type="project" value="UniProtKB-UniRule"/>
</dbReference>
<dbReference type="SUPFAM" id="SSF54928">
    <property type="entry name" value="RNA-binding domain, RBD"/>
    <property type="match status" value="1"/>
</dbReference>
<comment type="caution">
    <text evidence="3">The sequence shown here is derived from an EMBL/GenBank/DDBJ whole genome shotgun (WGS) entry which is preliminary data.</text>
</comment>
<dbReference type="InterPro" id="IPR000504">
    <property type="entry name" value="RRM_dom"/>
</dbReference>
<organism evidence="3 4">
    <name type="scientific">Reticulomyxa filosa</name>
    <dbReference type="NCBI Taxonomy" id="46433"/>
    <lineage>
        <taxon>Eukaryota</taxon>
        <taxon>Sar</taxon>
        <taxon>Rhizaria</taxon>
        <taxon>Retaria</taxon>
        <taxon>Foraminifera</taxon>
        <taxon>Monothalamids</taxon>
        <taxon>Reticulomyxidae</taxon>
        <taxon>Reticulomyxa</taxon>
    </lineage>
</organism>
<proteinExistence type="predicted"/>
<dbReference type="Gene3D" id="3.30.70.330">
    <property type="match status" value="1"/>
</dbReference>
<protein>
    <recommendedName>
        <fullName evidence="2">RRM domain-containing protein</fullName>
    </recommendedName>
</protein>
<keyword evidence="1" id="KW-0694">RNA-binding</keyword>
<dbReference type="PROSITE" id="PS50102">
    <property type="entry name" value="RRM"/>
    <property type="match status" value="1"/>
</dbReference>
<evidence type="ECO:0000313" key="4">
    <source>
        <dbReference type="Proteomes" id="UP000023152"/>
    </source>
</evidence>
<feature type="domain" description="RRM" evidence="2">
    <location>
        <begin position="24"/>
        <end position="98"/>
    </location>
</feature>
<evidence type="ECO:0000313" key="3">
    <source>
        <dbReference type="EMBL" id="ETO27302.1"/>
    </source>
</evidence>
<dbReference type="OrthoDB" id="252020at2759"/>
<gene>
    <name evidence="3" type="ORF">RFI_09829</name>
</gene>
<accession>X6NPK1</accession>
<reference evidence="3 4" key="1">
    <citation type="journal article" date="2013" name="Curr. Biol.">
        <title>The Genome of the Foraminiferan Reticulomyxa filosa.</title>
        <authorList>
            <person name="Glockner G."/>
            <person name="Hulsmann N."/>
            <person name="Schleicher M."/>
            <person name="Noegel A.A."/>
            <person name="Eichinger L."/>
            <person name="Gallinger C."/>
            <person name="Pawlowski J."/>
            <person name="Sierra R."/>
            <person name="Euteneuer U."/>
            <person name="Pillet L."/>
            <person name="Moustafa A."/>
            <person name="Platzer M."/>
            <person name="Groth M."/>
            <person name="Szafranski K."/>
            <person name="Schliwa M."/>
        </authorList>
    </citation>
    <scope>NUCLEOTIDE SEQUENCE [LARGE SCALE GENOMIC DNA]</scope>
</reference>
<dbReference type="SMART" id="SM00360">
    <property type="entry name" value="RRM"/>
    <property type="match status" value="1"/>
</dbReference>
<dbReference type="AlphaFoldDB" id="X6NPK1"/>
<sequence>MAGEPGSSNDNTNKTSGEDLANHRTIEICNLSLGLNPSHLREVFGIVGEIEDLIIKFIFGKGRVCIIRYARPEMVQAAEMLNGQEFDGNRLKITPINDSVWEYHAQVYVYFVTIKKKNDDLKKN</sequence>
<keyword evidence="4" id="KW-1185">Reference proteome</keyword>